<comment type="caution">
    <text evidence="8">The sequence shown here is derived from an EMBL/GenBank/DDBJ whole genome shotgun (WGS) entry which is preliminary data.</text>
</comment>
<dbReference type="InterPro" id="IPR050088">
    <property type="entry name" value="IspD/TarI_cytidylyltransf_bact"/>
</dbReference>
<comment type="function">
    <text evidence="7">Catalyzes the formation of 4-diphosphocytidyl-2-C-methyl-D-erythritol from CTP and 2-C-methyl-D-erythritol 4-phosphate (MEP).</text>
</comment>
<dbReference type="OrthoDB" id="9802561at2"/>
<dbReference type="EC" id="2.7.7.60" evidence="7"/>
<evidence type="ECO:0000313" key="9">
    <source>
        <dbReference type="Proteomes" id="UP000650511"/>
    </source>
</evidence>
<dbReference type="UniPathway" id="UPA00056">
    <property type="reaction ID" value="UER00093"/>
</dbReference>
<reference evidence="8" key="1">
    <citation type="journal article" date="2014" name="Int. J. Syst. Evol. Microbiol.">
        <title>Complete genome sequence of Corynebacterium casei LMG S-19264T (=DSM 44701T), isolated from a smear-ripened cheese.</title>
        <authorList>
            <consortium name="US DOE Joint Genome Institute (JGI-PGF)"/>
            <person name="Walter F."/>
            <person name="Albersmeier A."/>
            <person name="Kalinowski J."/>
            <person name="Ruckert C."/>
        </authorList>
    </citation>
    <scope>NUCLEOTIDE SEQUENCE</scope>
    <source>
        <strain evidence="8">CGMCC 1.14988</strain>
    </source>
</reference>
<organism evidence="8 9">
    <name type="scientific">Egicoccus halophilus</name>
    <dbReference type="NCBI Taxonomy" id="1670830"/>
    <lineage>
        <taxon>Bacteria</taxon>
        <taxon>Bacillati</taxon>
        <taxon>Actinomycetota</taxon>
        <taxon>Nitriliruptoria</taxon>
        <taxon>Egicoccales</taxon>
        <taxon>Egicoccaceae</taxon>
        <taxon>Egicoccus</taxon>
    </lineage>
</organism>
<reference evidence="8" key="2">
    <citation type="submission" date="2020-09" db="EMBL/GenBank/DDBJ databases">
        <authorList>
            <person name="Sun Q."/>
            <person name="Zhou Y."/>
        </authorList>
    </citation>
    <scope>NUCLEOTIDE SEQUENCE</scope>
    <source>
        <strain evidence="8">CGMCC 1.14988</strain>
    </source>
</reference>
<dbReference type="InterPro" id="IPR001228">
    <property type="entry name" value="IspD"/>
</dbReference>
<feature type="site" description="Positions MEP for the nucleophilic attack" evidence="7">
    <location>
        <position position="150"/>
    </location>
</feature>
<name>A0A8J3A9Q8_9ACTN</name>
<dbReference type="Pfam" id="PF01128">
    <property type="entry name" value="IspD"/>
    <property type="match status" value="1"/>
</dbReference>
<dbReference type="InterPro" id="IPR018294">
    <property type="entry name" value="ISPD_synthase_CS"/>
</dbReference>
<sequence>MTFGVVVVAAGRGERLGHDRPKALVELAGRPLVHHAVAGLAAAGLPPPVVVCAPGEQAAFRRALAGLTVAALVAGGEDRTASVAAGLAVLPEDVEVVLVHDAARALVPADVIRQVAAAVTGDVVAAAPGVPVSDTLKRVVGSEVVATVAREGLVAVQTPQAFDRAALAAAHATGARATDDLALVEALVTQGRLPGRVVVTPGAFAAMKVTFPADLVVAEALLRAGPQ</sequence>
<feature type="site" description="Positions MEP for the nucleophilic attack" evidence="7">
    <location>
        <position position="208"/>
    </location>
</feature>
<dbReference type="PROSITE" id="PS01295">
    <property type="entry name" value="ISPD"/>
    <property type="match status" value="1"/>
</dbReference>
<dbReference type="SUPFAM" id="SSF53448">
    <property type="entry name" value="Nucleotide-diphospho-sugar transferases"/>
    <property type="match status" value="1"/>
</dbReference>
<dbReference type="NCBIfam" id="TIGR00453">
    <property type="entry name" value="ispD"/>
    <property type="match status" value="1"/>
</dbReference>
<dbReference type="AlphaFoldDB" id="A0A8J3A9Q8"/>
<evidence type="ECO:0000256" key="6">
    <source>
        <dbReference type="ARBA" id="ARBA00023229"/>
    </source>
</evidence>
<dbReference type="PANTHER" id="PTHR32125:SF4">
    <property type="entry name" value="2-C-METHYL-D-ERYTHRITOL 4-PHOSPHATE CYTIDYLYLTRANSFERASE, CHLOROPLASTIC"/>
    <property type="match status" value="1"/>
</dbReference>
<keyword evidence="6 7" id="KW-0414">Isoprene biosynthesis</keyword>
<gene>
    <name evidence="7 8" type="primary">ispD</name>
    <name evidence="8" type="ORF">GCM10011354_25900</name>
</gene>
<evidence type="ECO:0000256" key="7">
    <source>
        <dbReference type="HAMAP-Rule" id="MF_00108"/>
    </source>
</evidence>
<evidence type="ECO:0000256" key="2">
    <source>
        <dbReference type="ARBA" id="ARBA00004787"/>
    </source>
</evidence>
<dbReference type="Proteomes" id="UP000650511">
    <property type="component" value="Unassembled WGS sequence"/>
</dbReference>
<accession>A0A8J3A9Q8</accession>
<dbReference type="GO" id="GO:0050518">
    <property type="term" value="F:2-C-methyl-D-erythritol 4-phosphate cytidylyltransferase activity"/>
    <property type="evidence" value="ECO:0007669"/>
    <property type="project" value="UniProtKB-UniRule"/>
</dbReference>
<comment type="similarity">
    <text evidence="3 7">Belongs to the IspD/TarI cytidylyltransferase family. IspD subfamily.</text>
</comment>
<dbReference type="EMBL" id="BMHA01000009">
    <property type="protein sequence ID" value="GGI07800.1"/>
    <property type="molecule type" value="Genomic_DNA"/>
</dbReference>
<protein>
    <recommendedName>
        <fullName evidence="7">2-C-methyl-D-erythritol 4-phosphate cytidylyltransferase</fullName>
        <ecNumber evidence="7">2.7.7.60</ecNumber>
    </recommendedName>
    <alternativeName>
        <fullName evidence="7">4-diphosphocytidyl-2C-methyl-D-erythritol synthase</fullName>
    </alternativeName>
    <alternativeName>
        <fullName evidence="7">MEP cytidylyltransferase</fullName>
        <shortName evidence="7">MCT</shortName>
    </alternativeName>
</protein>
<dbReference type="InterPro" id="IPR029044">
    <property type="entry name" value="Nucleotide-diphossugar_trans"/>
</dbReference>
<evidence type="ECO:0000256" key="5">
    <source>
        <dbReference type="ARBA" id="ARBA00022695"/>
    </source>
</evidence>
<keyword evidence="5 7" id="KW-0548">Nucleotidyltransferase</keyword>
<dbReference type="GO" id="GO:0019288">
    <property type="term" value="P:isopentenyl diphosphate biosynthetic process, methylerythritol 4-phosphate pathway"/>
    <property type="evidence" value="ECO:0007669"/>
    <property type="project" value="UniProtKB-UniRule"/>
</dbReference>
<comment type="pathway">
    <text evidence="2 7">Isoprenoid biosynthesis; isopentenyl diphosphate biosynthesis via DXP pathway; isopentenyl diphosphate from 1-deoxy-D-xylulose 5-phosphate: step 2/6.</text>
</comment>
<dbReference type="PANTHER" id="PTHR32125">
    <property type="entry name" value="2-C-METHYL-D-ERYTHRITOL 4-PHOSPHATE CYTIDYLYLTRANSFERASE, CHLOROPLASTIC"/>
    <property type="match status" value="1"/>
</dbReference>
<dbReference type="RefSeq" id="WP_130651062.1">
    <property type="nucleotide sequence ID" value="NZ_BMHA01000009.1"/>
</dbReference>
<dbReference type="InterPro" id="IPR034683">
    <property type="entry name" value="IspD/TarI"/>
</dbReference>
<dbReference type="HAMAP" id="MF_00108">
    <property type="entry name" value="IspD"/>
    <property type="match status" value="1"/>
</dbReference>
<evidence type="ECO:0000256" key="3">
    <source>
        <dbReference type="ARBA" id="ARBA00009789"/>
    </source>
</evidence>
<keyword evidence="9" id="KW-1185">Reference proteome</keyword>
<evidence type="ECO:0000256" key="4">
    <source>
        <dbReference type="ARBA" id="ARBA00022679"/>
    </source>
</evidence>
<feature type="site" description="Transition state stabilizer" evidence="7">
    <location>
        <position position="15"/>
    </location>
</feature>
<evidence type="ECO:0000313" key="8">
    <source>
        <dbReference type="EMBL" id="GGI07800.1"/>
    </source>
</evidence>
<keyword evidence="4 7" id="KW-0808">Transferase</keyword>
<proteinExistence type="inferred from homology"/>
<dbReference type="Gene3D" id="3.90.550.10">
    <property type="entry name" value="Spore Coat Polysaccharide Biosynthesis Protein SpsA, Chain A"/>
    <property type="match status" value="1"/>
</dbReference>
<evidence type="ECO:0000256" key="1">
    <source>
        <dbReference type="ARBA" id="ARBA00001282"/>
    </source>
</evidence>
<comment type="catalytic activity">
    <reaction evidence="1 7">
        <text>2-C-methyl-D-erythritol 4-phosphate + CTP + H(+) = 4-CDP-2-C-methyl-D-erythritol + diphosphate</text>
        <dbReference type="Rhea" id="RHEA:13429"/>
        <dbReference type="ChEBI" id="CHEBI:15378"/>
        <dbReference type="ChEBI" id="CHEBI:33019"/>
        <dbReference type="ChEBI" id="CHEBI:37563"/>
        <dbReference type="ChEBI" id="CHEBI:57823"/>
        <dbReference type="ChEBI" id="CHEBI:58262"/>
        <dbReference type="EC" id="2.7.7.60"/>
    </reaction>
</comment>
<feature type="site" description="Transition state stabilizer" evidence="7">
    <location>
        <position position="22"/>
    </location>
</feature>